<keyword evidence="3" id="KW-1185">Reference proteome</keyword>
<comment type="caution">
    <text evidence="2">The sequence shown here is derived from an EMBL/GenBank/DDBJ whole genome shotgun (WGS) entry which is preliminary data.</text>
</comment>
<dbReference type="AlphaFoldDB" id="A0A0B2AIB7"/>
<dbReference type="STRING" id="1338436.LK10_15120"/>
<name>A0A0B2AIB7_9MICC</name>
<evidence type="ECO:0000313" key="2">
    <source>
        <dbReference type="EMBL" id="KHL01581.1"/>
    </source>
</evidence>
<feature type="compositionally biased region" description="Basic and acidic residues" evidence="1">
    <location>
        <begin position="9"/>
        <end position="20"/>
    </location>
</feature>
<accession>A0A0B2AIB7</accession>
<protein>
    <recommendedName>
        <fullName evidence="4">Antitoxin Xre/MbcA/ParS-like toxin-binding domain-containing protein</fullName>
    </recommendedName>
</protein>
<proteinExistence type="predicted"/>
<gene>
    <name evidence="2" type="ORF">LK10_15120</name>
</gene>
<dbReference type="EMBL" id="JTDL01000140">
    <property type="protein sequence ID" value="KHL01581.1"/>
    <property type="molecule type" value="Genomic_DNA"/>
</dbReference>
<dbReference type="Proteomes" id="UP000030982">
    <property type="component" value="Unassembled WGS sequence"/>
</dbReference>
<feature type="region of interest" description="Disordered" evidence="1">
    <location>
        <begin position="1"/>
        <end position="20"/>
    </location>
</feature>
<sequence>MAVPAGPSDQHEAHDAARARSAEPIAALSRALESIDGDVSPQLARAVQARINVVKQIGREFGLLTESEAQAALGQGNATDLPYFGLQYRGETLYPGFLFERSPGGGAPMRVRPLLKDLKKIAGECGWDGQDIVVWMTSPTTWFADHGRPVDHLHEPAKVIAALTDQAGTQW</sequence>
<evidence type="ECO:0000313" key="3">
    <source>
        <dbReference type="Proteomes" id="UP000030982"/>
    </source>
</evidence>
<reference evidence="2 3" key="1">
    <citation type="submission" date="2014-09" db="EMBL/GenBank/DDBJ databases">
        <title>Genome sequence of Sinomonas sp. MUSC 117.</title>
        <authorList>
            <person name="Lee L.-H."/>
        </authorList>
    </citation>
    <scope>NUCLEOTIDE SEQUENCE [LARGE SCALE GENOMIC DNA]</scope>
    <source>
        <strain evidence="2 3">MUSC 117</strain>
    </source>
</reference>
<evidence type="ECO:0000256" key="1">
    <source>
        <dbReference type="SAM" id="MobiDB-lite"/>
    </source>
</evidence>
<evidence type="ECO:0008006" key="4">
    <source>
        <dbReference type="Google" id="ProtNLM"/>
    </source>
</evidence>
<organism evidence="2 3">
    <name type="scientific">Sinomonas humi</name>
    <dbReference type="NCBI Taxonomy" id="1338436"/>
    <lineage>
        <taxon>Bacteria</taxon>
        <taxon>Bacillati</taxon>
        <taxon>Actinomycetota</taxon>
        <taxon>Actinomycetes</taxon>
        <taxon>Micrococcales</taxon>
        <taxon>Micrococcaceae</taxon>
        <taxon>Sinomonas</taxon>
    </lineage>
</organism>